<dbReference type="OMA" id="DKQEEWE"/>
<evidence type="ECO:0000256" key="4">
    <source>
        <dbReference type="ARBA" id="ARBA00022734"/>
    </source>
</evidence>
<protein>
    <recommendedName>
        <fullName evidence="11">C-type lectin domain-containing protein</fullName>
    </recommendedName>
</protein>
<dbReference type="GO" id="GO:0050840">
    <property type="term" value="F:extracellular matrix binding"/>
    <property type="evidence" value="ECO:0007669"/>
    <property type="project" value="TreeGrafter"/>
</dbReference>
<feature type="transmembrane region" description="Helical" evidence="9">
    <location>
        <begin position="340"/>
        <end position="366"/>
    </location>
</feature>
<keyword evidence="7" id="KW-1015">Disulfide bond</keyword>
<dbReference type="GO" id="GO:0030246">
    <property type="term" value="F:carbohydrate binding"/>
    <property type="evidence" value="ECO:0007669"/>
    <property type="project" value="UniProtKB-KW"/>
</dbReference>
<keyword evidence="6 9" id="KW-0472">Membrane</keyword>
<keyword evidence="5 9" id="KW-1133">Transmembrane helix</keyword>
<evidence type="ECO:0000259" key="11">
    <source>
        <dbReference type="PROSITE" id="PS50041"/>
    </source>
</evidence>
<proteinExistence type="predicted"/>
<dbReference type="SMART" id="SM00034">
    <property type="entry name" value="CLECT"/>
    <property type="match status" value="1"/>
</dbReference>
<evidence type="ECO:0000256" key="7">
    <source>
        <dbReference type="ARBA" id="ARBA00023157"/>
    </source>
</evidence>
<dbReference type="Pfam" id="PF00059">
    <property type="entry name" value="Lectin_C"/>
    <property type="match status" value="1"/>
</dbReference>
<evidence type="ECO:0000256" key="1">
    <source>
        <dbReference type="ARBA" id="ARBA00004479"/>
    </source>
</evidence>
<keyword evidence="3 10" id="KW-0732">Signal</keyword>
<dbReference type="GO" id="GO:1990430">
    <property type="term" value="F:extracellular matrix protein binding"/>
    <property type="evidence" value="ECO:0007669"/>
    <property type="project" value="TreeGrafter"/>
</dbReference>
<dbReference type="Gene3D" id="3.10.100.10">
    <property type="entry name" value="Mannose-Binding Protein A, subunit A"/>
    <property type="match status" value="1"/>
</dbReference>
<keyword evidence="4" id="KW-0430">Lectin</keyword>
<dbReference type="InterPro" id="IPR016187">
    <property type="entry name" value="CTDL_fold"/>
</dbReference>
<feature type="chain" id="PRO_5037938138" description="C-type lectin domain-containing protein" evidence="10">
    <location>
        <begin position="24"/>
        <end position="411"/>
    </location>
</feature>
<evidence type="ECO:0000256" key="9">
    <source>
        <dbReference type="SAM" id="Phobius"/>
    </source>
</evidence>
<evidence type="ECO:0000313" key="12">
    <source>
        <dbReference type="EMBL" id="OCT68659.1"/>
    </source>
</evidence>
<feature type="compositionally biased region" description="Basic and acidic residues" evidence="8">
    <location>
        <begin position="383"/>
        <end position="395"/>
    </location>
</feature>
<dbReference type="GO" id="GO:0016477">
    <property type="term" value="P:cell migration"/>
    <property type="evidence" value="ECO:0007669"/>
    <property type="project" value="TreeGrafter"/>
</dbReference>
<dbReference type="PANTHER" id="PTHR14789">
    <property type="entry name" value="CHONDROLECTIN VARIANT CHODLFDELTAE"/>
    <property type="match status" value="1"/>
</dbReference>
<evidence type="ECO:0000256" key="5">
    <source>
        <dbReference type="ARBA" id="ARBA00022989"/>
    </source>
</evidence>
<accession>A0A974H8G1</accession>
<evidence type="ECO:0000256" key="2">
    <source>
        <dbReference type="ARBA" id="ARBA00022692"/>
    </source>
</evidence>
<dbReference type="AlphaFoldDB" id="A0A974H8G1"/>
<gene>
    <name evidence="12" type="ORF">XELAEV_18039946mg</name>
</gene>
<dbReference type="GO" id="GO:0031012">
    <property type="term" value="C:extracellular matrix"/>
    <property type="evidence" value="ECO:0007669"/>
    <property type="project" value="TreeGrafter"/>
</dbReference>
<dbReference type="Proteomes" id="UP000694892">
    <property type="component" value="Chromosome 8L"/>
</dbReference>
<reference evidence="13" key="1">
    <citation type="journal article" date="2016" name="Nature">
        <title>Genome evolution in the allotetraploid frog Xenopus laevis.</title>
        <authorList>
            <person name="Session A.M."/>
            <person name="Uno Y."/>
            <person name="Kwon T."/>
            <person name="Chapman J.A."/>
            <person name="Toyoda A."/>
            <person name="Takahashi S."/>
            <person name="Fukui A."/>
            <person name="Hikosaka A."/>
            <person name="Suzuki A."/>
            <person name="Kondo M."/>
            <person name="van Heeringen S.J."/>
            <person name="Quigley I."/>
            <person name="Heinz S."/>
            <person name="Ogino H."/>
            <person name="Ochi H."/>
            <person name="Hellsten U."/>
            <person name="Lyons J.B."/>
            <person name="Simakov O."/>
            <person name="Putnam N."/>
            <person name="Stites J."/>
            <person name="Kuroki Y."/>
            <person name="Tanaka T."/>
            <person name="Michiue T."/>
            <person name="Watanabe M."/>
            <person name="Bogdanovic O."/>
            <person name="Lister R."/>
            <person name="Georgiou G."/>
            <person name="Paranjpe S.S."/>
            <person name="van Kruijsbergen I."/>
            <person name="Shu S."/>
            <person name="Carlson J."/>
            <person name="Kinoshita T."/>
            <person name="Ohta Y."/>
            <person name="Mawaribuchi S."/>
            <person name="Jenkins J."/>
            <person name="Grimwood J."/>
            <person name="Schmutz J."/>
            <person name="Mitros T."/>
            <person name="Mozaffari S.V."/>
            <person name="Suzuki Y."/>
            <person name="Haramoto Y."/>
            <person name="Yamamoto T.S."/>
            <person name="Takagi C."/>
            <person name="Heald R."/>
            <person name="Miller K."/>
            <person name="Haudenschild C."/>
            <person name="Kitzman J."/>
            <person name="Nakayama T."/>
            <person name="Izutsu Y."/>
            <person name="Robert J."/>
            <person name="Fortriede J."/>
            <person name="Burns K."/>
            <person name="Lotay V."/>
            <person name="Karimi K."/>
            <person name="Yasuoka Y."/>
            <person name="Dichmann D.S."/>
            <person name="Flajnik M.F."/>
            <person name="Houston D.W."/>
            <person name="Shendure J."/>
            <person name="DuPasquier L."/>
            <person name="Vize P.D."/>
            <person name="Zorn A.M."/>
            <person name="Ito M."/>
            <person name="Marcotte E.M."/>
            <person name="Wallingford J.B."/>
            <person name="Ito Y."/>
            <person name="Asashima M."/>
            <person name="Ueno N."/>
            <person name="Matsuda Y."/>
            <person name="Veenstra G.J."/>
            <person name="Fujiyama A."/>
            <person name="Harland R.M."/>
            <person name="Taira M."/>
            <person name="Rokhsar D.S."/>
        </authorList>
    </citation>
    <scope>NUCLEOTIDE SEQUENCE [LARGE SCALE GENOMIC DNA]</scope>
    <source>
        <strain evidence="13">J</strain>
    </source>
</reference>
<evidence type="ECO:0000313" key="13">
    <source>
        <dbReference type="Proteomes" id="UP000694892"/>
    </source>
</evidence>
<dbReference type="InterPro" id="IPR018378">
    <property type="entry name" value="C-type_lectin_CS"/>
</dbReference>
<dbReference type="InterPro" id="IPR001304">
    <property type="entry name" value="C-type_lectin-like"/>
</dbReference>
<evidence type="ECO:0000256" key="8">
    <source>
        <dbReference type="SAM" id="MobiDB-lite"/>
    </source>
</evidence>
<evidence type="ECO:0000256" key="6">
    <source>
        <dbReference type="ARBA" id="ARBA00023136"/>
    </source>
</evidence>
<dbReference type="PROSITE" id="PS00615">
    <property type="entry name" value="C_TYPE_LECTIN_1"/>
    <property type="match status" value="1"/>
</dbReference>
<dbReference type="PANTHER" id="PTHR14789:SF7">
    <property type="entry name" value="C-TYPE LECTIN DOMAIN FAMILY 14 MEMBER A"/>
    <property type="match status" value="1"/>
</dbReference>
<evidence type="ECO:0000256" key="10">
    <source>
        <dbReference type="SAM" id="SignalP"/>
    </source>
</evidence>
<dbReference type="EMBL" id="CM004480">
    <property type="protein sequence ID" value="OCT68659.1"/>
    <property type="molecule type" value="Genomic_DNA"/>
</dbReference>
<name>A0A974H8G1_XENLA</name>
<organism evidence="12 13">
    <name type="scientific">Xenopus laevis</name>
    <name type="common">African clawed frog</name>
    <dbReference type="NCBI Taxonomy" id="8355"/>
    <lineage>
        <taxon>Eukaryota</taxon>
        <taxon>Metazoa</taxon>
        <taxon>Chordata</taxon>
        <taxon>Craniata</taxon>
        <taxon>Vertebrata</taxon>
        <taxon>Euteleostomi</taxon>
        <taxon>Amphibia</taxon>
        <taxon>Batrachia</taxon>
        <taxon>Anura</taxon>
        <taxon>Pipoidea</taxon>
        <taxon>Pipidae</taxon>
        <taxon>Xenopodinae</taxon>
        <taxon>Xenopus</taxon>
        <taxon>Xenopus</taxon>
    </lineage>
</organism>
<dbReference type="SUPFAM" id="SSF56436">
    <property type="entry name" value="C-type lectin-like"/>
    <property type="match status" value="1"/>
</dbReference>
<dbReference type="InterPro" id="IPR051505">
    <property type="entry name" value="C-type_lectin_domain"/>
</dbReference>
<comment type="subcellular location">
    <subcellularLocation>
        <location evidence="1">Membrane</location>
        <topology evidence="1">Single-pass type I membrane protein</topology>
    </subcellularLocation>
</comment>
<dbReference type="GO" id="GO:0009897">
    <property type="term" value="C:external side of plasma membrane"/>
    <property type="evidence" value="ECO:0007669"/>
    <property type="project" value="TreeGrafter"/>
</dbReference>
<feature type="signal peptide" evidence="10">
    <location>
        <begin position="1"/>
        <end position="23"/>
    </location>
</feature>
<feature type="domain" description="C-type lectin" evidence="11">
    <location>
        <begin position="30"/>
        <end position="159"/>
    </location>
</feature>
<keyword evidence="2 9" id="KW-0812">Transmembrane</keyword>
<dbReference type="InterPro" id="IPR016186">
    <property type="entry name" value="C-type_lectin-like/link_sf"/>
</dbReference>
<evidence type="ECO:0000256" key="3">
    <source>
        <dbReference type="ARBA" id="ARBA00022729"/>
    </source>
</evidence>
<feature type="region of interest" description="Disordered" evidence="8">
    <location>
        <begin position="369"/>
        <end position="411"/>
    </location>
</feature>
<sequence>MKGMQSTLLLLVVCLCMAPMFLGEDVYCFHSGNCYRILTRQQKFQDAISSCGSKGILASMKDKQEEWEMLQLLSPFYGNQDMNFFWIGLSKPTGECVLEHKTLKGFVWISGGENSSLDYWESKPKKSCTSRRCVALKVGNHSLFWKDYPCKKTYASVCRSKASWKVSSEDLARPLKMLDPFFDKDAPKRFSEETTIIIHCRGCVGNLSLACKAEKTHTLCTKSQCFCAGVKGDGRGTEQEKCRQKNGVNCLEECLDPAYVSSPCTLPPLTPNTVVYNWSKSPDIQVTACPCLDEDSMCQDKCAFNISSSPANLTDTTTTLPAPNNATQLLIDDETLFERLIIPLILGLVAFGILAMLLWGGIQMCVRKKKPPRKKSIVPMEPKGSETDSTDHSSSDEEEEEEDPQARAELP</sequence>
<dbReference type="PROSITE" id="PS50041">
    <property type="entry name" value="C_TYPE_LECTIN_2"/>
    <property type="match status" value="1"/>
</dbReference>